<dbReference type="GO" id="GO:0140097">
    <property type="term" value="F:catalytic activity, acting on DNA"/>
    <property type="evidence" value="ECO:0007669"/>
    <property type="project" value="UniProtKB-ARBA"/>
</dbReference>
<dbReference type="GO" id="GO:0003677">
    <property type="term" value="F:DNA binding"/>
    <property type="evidence" value="ECO:0007669"/>
    <property type="project" value="InterPro"/>
</dbReference>
<feature type="domain" description="Helicase ATP-binding" evidence="6">
    <location>
        <begin position="297"/>
        <end position="490"/>
    </location>
</feature>
<name>M0KG38_9EURY</name>
<dbReference type="InterPro" id="IPR014001">
    <property type="entry name" value="Helicase_ATP-bd"/>
</dbReference>
<keyword evidence="2" id="KW-0378">Hydrolase</keyword>
<dbReference type="InterPro" id="IPR006935">
    <property type="entry name" value="Helicase/UvrB_N"/>
</dbReference>
<evidence type="ECO:0000313" key="8">
    <source>
        <dbReference type="Proteomes" id="UP000011687"/>
    </source>
</evidence>
<dbReference type="InterPro" id="IPR054712">
    <property type="entry name" value="Cas3-like_dom"/>
</dbReference>
<dbReference type="PROSITE" id="PS51192">
    <property type="entry name" value="HELICASE_ATP_BIND_1"/>
    <property type="match status" value="1"/>
</dbReference>
<dbReference type="GO" id="GO:0051607">
    <property type="term" value="P:defense response to virus"/>
    <property type="evidence" value="ECO:0007669"/>
    <property type="project" value="UniProtKB-KW"/>
</dbReference>
<dbReference type="Gene3D" id="3.40.50.300">
    <property type="entry name" value="P-loop containing nucleotide triphosphate hydrolases"/>
    <property type="match status" value="2"/>
</dbReference>
<evidence type="ECO:0000256" key="1">
    <source>
        <dbReference type="ARBA" id="ARBA00022741"/>
    </source>
</evidence>
<dbReference type="Gene3D" id="1.10.3210.30">
    <property type="match status" value="1"/>
</dbReference>
<dbReference type="EMBL" id="AOLS01000047">
    <property type="protein sequence ID" value="EMA18800.1"/>
    <property type="molecule type" value="Genomic_DNA"/>
</dbReference>
<accession>M0KG38</accession>
<evidence type="ECO:0000259" key="6">
    <source>
        <dbReference type="PROSITE" id="PS51192"/>
    </source>
</evidence>
<protein>
    <submittedName>
        <fullName evidence="7">Helicase</fullName>
    </submittedName>
</protein>
<dbReference type="GO" id="GO:0016787">
    <property type="term" value="F:hydrolase activity"/>
    <property type="evidence" value="ECO:0007669"/>
    <property type="project" value="UniProtKB-KW"/>
</dbReference>
<dbReference type="InterPro" id="IPR038257">
    <property type="entry name" value="CRISPR-assoc_Cas3_HD_sf"/>
</dbReference>
<keyword evidence="4" id="KW-0067">ATP-binding</keyword>
<keyword evidence="5" id="KW-0051">Antiviral defense</keyword>
<evidence type="ECO:0000256" key="4">
    <source>
        <dbReference type="ARBA" id="ARBA00022840"/>
    </source>
</evidence>
<reference evidence="7 8" key="1">
    <citation type="journal article" date="2014" name="PLoS Genet.">
        <title>Phylogenetically driven sequencing of extremely halophilic archaea reveals strategies for static and dynamic osmo-response.</title>
        <authorList>
            <person name="Becker E.A."/>
            <person name="Seitzer P.M."/>
            <person name="Tritt A."/>
            <person name="Larsen D."/>
            <person name="Krusor M."/>
            <person name="Yao A.I."/>
            <person name="Wu D."/>
            <person name="Madern D."/>
            <person name="Eisen J.A."/>
            <person name="Darling A.E."/>
            <person name="Facciotti M.T."/>
        </authorList>
    </citation>
    <scope>NUCLEOTIDE SEQUENCE [LARGE SCALE GENOMIC DNA]</scope>
    <source>
        <strain evidence="7 8">ATCC 33799</strain>
    </source>
</reference>
<dbReference type="Pfam" id="PF22590">
    <property type="entry name" value="Cas3-like_C_2"/>
    <property type="match status" value="1"/>
</dbReference>
<evidence type="ECO:0000256" key="5">
    <source>
        <dbReference type="ARBA" id="ARBA00023118"/>
    </source>
</evidence>
<dbReference type="PATRIC" id="fig|662475.6.peg.1793"/>
<dbReference type="GO" id="GO:0005524">
    <property type="term" value="F:ATP binding"/>
    <property type="evidence" value="ECO:0007669"/>
    <property type="project" value="UniProtKB-KW"/>
</dbReference>
<keyword evidence="3 7" id="KW-0347">Helicase</keyword>
<dbReference type="GO" id="GO:0004386">
    <property type="term" value="F:helicase activity"/>
    <property type="evidence" value="ECO:0007669"/>
    <property type="project" value="UniProtKB-KW"/>
</dbReference>
<keyword evidence="8" id="KW-1185">Reference proteome</keyword>
<evidence type="ECO:0000256" key="3">
    <source>
        <dbReference type="ARBA" id="ARBA00022806"/>
    </source>
</evidence>
<dbReference type="RefSeq" id="WP_007188930.1">
    <property type="nucleotide sequence ID" value="NZ_AOLS01000047.1"/>
</dbReference>
<dbReference type="AlphaFoldDB" id="M0KG38"/>
<evidence type="ECO:0000256" key="2">
    <source>
        <dbReference type="ARBA" id="ARBA00022801"/>
    </source>
</evidence>
<evidence type="ECO:0000313" key="7">
    <source>
        <dbReference type="EMBL" id="EMA18800.1"/>
    </source>
</evidence>
<dbReference type="SUPFAM" id="SSF52540">
    <property type="entry name" value="P-loop containing nucleoside triphosphate hydrolases"/>
    <property type="match status" value="1"/>
</dbReference>
<sequence length="867" mass="95432">MTFEQYISHPAKTDDGEPTLLIGEGGQFDQDGHLQTVANRMVEACRGQTLADGTPAEPVAEVIGLTHDFAKLTHWAQKHLRCQPFQHSDEYRYHAFPGALVTLYCLLNRRDGTGPLKDDHAAEVATLVVAGHHDIQSPPEPSKLAKNYGRDTLEVQETYKRITEQFEDIGDRVPERADQIIHKATDGEGSWEDFREWHADRTAPIDGPHHHLIYFAQIGDRDTRDGYYSDVVRLWTALKFADQTDASGLKNEDIGGTLLDRSELTRHIEDLDKGENVLAELNDLRNKARQEVTENVETLVKSNDVGLITLPTGFGKTYAGISAGLRAANINDSRLVYALPYTSILDQTASEIQSVFGVSPYSRAFTLHHHLSNTYTGLGDHYTDADIGRSPGALHAESWLSGVTLTTTVQLFESLAAPTARQATRVPALHEAVVVIDEPQAIPEDWWQIIPELVELLVDSYNATVILMTATQPGLVKYGSNTLNTRELTDATDKYTDFLADHPRVRYRLHDTVRTDVGDEYATLDYATAGSRVSGAAEGGRDVLAVCNTRASAEELYRSVTATVNTKEKVPVELGHLLHDYVEETGELPSPVELRRFAIDAVAERDVATLYAFLSGDVRPDDRKLIIDTLYDDEIGDEDEPEPLLDSDWSVILVSTSVVEAGVDVSFDTVFRDYAPIPNIVQSGGRCNRSFDGETGDVVVWRLAEPENGSAIPSLVIHGADGGDQLPLLLATGNVLRRHAARDGTIDESTMVSDTVSEFYESLFEGPLNPGNERLADAISSASMSELEGEHMIDEIEDYEDVVACLTDEERDDLLSSDPEAVSIRGHPGAQVSTDLEAWTKKVTIGNSQYLLVDALSGSYHPVFGVR</sequence>
<proteinExistence type="predicted"/>
<dbReference type="Proteomes" id="UP000011687">
    <property type="component" value="Unassembled WGS sequence"/>
</dbReference>
<dbReference type="CDD" id="cd17930">
    <property type="entry name" value="DEXHc_cas3"/>
    <property type="match status" value="1"/>
</dbReference>
<dbReference type="Pfam" id="PF04851">
    <property type="entry name" value="ResIII"/>
    <property type="match status" value="1"/>
</dbReference>
<organism evidence="7 8">
    <name type="scientific">Haloarcula marismortui ATCC 33799</name>
    <dbReference type="NCBI Taxonomy" id="662475"/>
    <lineage>
        <taxon>Archaea</taxon>
        <taxon>Methanobacteriati</taxon>
        <taxon>Methanobacteriota</taxon>
        <taxon>Stenosarchaea group</taxon>
        <taxon>Halobacteria</taxon>
        <taxon>Halobacteriales</taxon>
        <taxon>Haloarculaceae</taxon>
        <taxon>Haloarcula</taxon>
    </lineage>
</organism>
<comment type="caution">
    <text evidence="7">The sequence shown here is derived from an EMBL/GenBank/DDBJ whole genome shotgun (WGS) entry which is preliminary data.</text>
</comment>
<dbReference type="InterPro" id="IPR027417">
    <property type="entry name" value="P-loop_NTPase"/>
</dbReference>
<keyword evidence="1" id="KW-0547">Nucleotide-binding</keyword>
<gene>
    <name evidence="7" type="ORF">C435_09179</name>
</gene>